<organism evidence="1">
    <name type="scientific">Pararge aegeria</name>
    <name type="common">speckled wood butterfly</name>
    <dbReference type="NCBI Taxonomy" id="116150"/>
    <lineage>
        <taxon>Eukaryota</taxon>
        <taxon>Metazoa</taxon>
        <taxon>Ecdysozoa</taxon>
        <taxon>Arthropoda</taxon>
        <taxon>Hexapoda</taxon>
        <taxon>Insecta</taxon>
        <taxon>Pterygota</taxon>
        <taxon>Neoptera</taxon>
        <taxon>Endopterygota</taxon>
        <taxon>Lepidoptera</taxon>
        <taxon>Glossata</taxon>
        <taxon>Ditrysia</taxon>
        <taxon>Papilionoidea</taxon>
        <taxon>Nymphalidae</taxon>
        <taxon>Satyrinae</taxon>
        <taxon>Satyrini</taxon>
        <taxon>Parargina</taxon>
        <taxon>Pararge</taxon>
    </lineage>
</organism>
<sequence length="67" mass="7676">MKILSIYGVWTEYGCSTRNGGIHIITTKGYIFFSFPFHWPVTQSIENVSHCHKQQESLNSPVNKAFV</sequence>
<proteinExistence type="predicted"/>
<reference evidence="1" key="1">
    <citation type="journal article" date="2013" name="BMC Genomics">
        <title>Unscrambling butterfly oogenesis.</title>
        <authorList>
            <person name="Carter J.M."/>
            <person name="Baker S.C."/>
            <person name="Pink R."/>
            <person name="Carter D.R."/>
            <person name="Collins A."/>
            <person name="Tomlin J."/>
            <person name="Gibbs M."/>
            <person name="Breuker C.J."/>
        </authorList>
    </citation>
    <scope>NUCLEOTIDE SEQUENCE</scope>
    <source>
        <tissue evidence="1">Ovary</tissue>
    </source>
</reference>
<accession>S4PFQ3</accession>
<evidence type="ECO:0000313" key="1">
    <source>
        <dbReference type="EMBL" id="JAA91521.1"/>
    </source>
</evidence>
<dbReference type="EMBL" id="GAIX01001039">
    <property type="protein sequence ID" value="JAA91521.1"/>
    <property type="molecule type" value="Transcribed_RNA"/>
</dbReference>
<dbReference type="AlphaFoldDB" id="S4PFQ3"/>
<reference evidence="1" key="2">
    <citation type="submission" date="2013-05" db="EMBL/GenBank/DDBJ databases">
        <authorList>
            <person name="Carter J.-M."/>
            <person name="Baker S.C."/>
            <person name="Pink R."/>
            <person name="Carter D.R.F."/>
            <person name="Collins A."/>
            <person name="Tomlin J."/>
            <person name="Gibbs M."/>
            <person name="Breuker C.J."/>
        </authorList>
    </citation>
    <scope>NUCLEOTIDE SEQUENCE</scope>
    <source>
        <tissue evidence="1">Ovary</tissue>
    </source>
</reference>
<name>S4PFQ3_9NEOP</name>
<protein>
    <submittedName>
        <fullName evidence="1">Uncharacterized protein</fullName>
    </submittedName>
</protein>